<dbReference type="SUPFAM" id="SSF54928">
    <property type="entry name" value="RNA-binding domain, RBD"/>
    <property type="match status" value="1"/>
</dbReference>
<evidence type="ECO:0000256" key="1">
    <source>
        <dbReference type="ARBA" id="ARBA00004567"/>
    </source>
</evidence>
<evidence type="ECO:0000256" key="3">
    <source>
        <dbReference type="ARBA" id="ARBA00022448"/>
    </source>
</evidence>
<comment type="function">
    <text evidence="9">Functions as a component of the nuclear pore complex (NPC).</text>
</comment>
<organism evidence="12">
    <name type="scientific">Graphocephala atropunctata</name>
    <dbReference type="NCBI Taxonomy" id="36148"/>
    <lineage>
        <taxon>Eukaryota</taxon>
        <taxon>Metazoa</taxon>
        <taxon>Ecdysozoa</taxon>
        <taxon>Arthropoda</taxon>
        <taxon>Hexapoda</taxon>
        <taxon>Insecta</taxon>
        <taxon>Pterygota</taxon>
        <taxon>Neoptera</taxon>
        <taxon>Paraneoptera</taxon>
        <taxon>Hemiptera</taxon>
        <taxon>Auchenorrhyncha</taxon>
        <taxon>Membracoidea</taxon>
        <taxon>Cicadellidae</taxon>
        <taxon>Cicadellinae</taxon>
        <taxon>Cicadellini</taxon>
        <taxon>Graphocephala</taxon>
    </lineage>
</organism>
<accession>A0A1B6KYT8</accession>
<dbReference type="FunFam" id="3.30.70.330:FF:000095">
    <property type="entry name" value="Putative Nucleoporin NUP53"/>
    <property type="match status" value="1"/>
</dbReference>
<evidence type="ECO:0000259" key="11">
    <source>
        <dbReference type="PROSITE" id="PS51472"/>
    </source>
</evidence>
<feature type="region of interest" description="Disordered" evidence="10">
    <location>
        <begin position="270"/>
        <end position="306"/>
    </location>
</feature>
<keyword evidence="8 9" id="KW-0539">Nucleus</keyword>
<dbReference type="GO" id="GO:0051028">
    <property type="term" value="P:mRNA transport"/>
    <property type="evidence" value="ECO:0007669"/>
    <property type="project" value="UniProtKB-UniRule"/>
</dbReference>
<dbReference type="PROSITE" id="PS51472">
    <property type="entry name" value="RRM_NUP35"/>
    <property type="match status" value="1"/>
</dbReference>
<dbReference type="GO" id="GO:0006999">
    <property type="term" value="P:nuclear pore organization"/>
    <property type="evidence" value="ECO:0007669"/>
    <property type="project" value="TreeGrafter"/>
</dbReference>
<dbReference type="GO" id="GO:0017056">
    <property type="term" value="F:structural constituent of nuclear pore"/>
    <property type="evidence" value="ECO:0007669"/>
    <property type="project" value="InterPro"/>
</dbReference>
<dbReference type="Gene3D" id="3.30.70.330">
    <property type="match status" value="1"/>
</dbReference>
<evidence type="ECO:0000256" key="9">
    <source>
        <dbReference type="PIRNR" id="PIRNR038119"/>
    </source>
</evidence>
<dbReference type="GO" id="GO:0005543">
    <property type="term" value="F:phospholipid binding"/>
    <property type="evidence" value="ECO:0007669"/>
    <property type="project" value="TreeGrafter"/>
</dbReference>
<dbReference type="InterPro" id="IPR012677">
    <property type="entry name" value="Nucleotide-bd_a/b_plait_sf"/>
</dbReference>
<comment type="subcellular location">
    <subcellularLocation>
        <location evidence="1 9">Nucleus</location>
        <location evidence="1 9">Nuclear pore complex</location>
    </subcellularLocation>
</comment>
<evidence type="ECO:0000256" key="7">
    <source>
        <dbReference type="ARBA" id="ARBA00023132"/>
    </source>
</evidence>
<dbReference type="GO" id="GO:0006607">
    <property type="term" value="P:NLS-bearing protein import into nucleus"/>
    <property type="evidence" value="ECO:0007669"/>
    <property type="project" value="TreeGrafter"/>
</dbReference>
<reference evidence="12" key="1">
    <citation type="submission" date="2015-11" db="EMBL/GenBank/DDBJ databases">
        <title>De novo transcriptome assembly of four potential Pierce s Disease insect vectors from Arizona vineyards.</title>
        <authorList>
            <person name="Tassone E.E."/>
        </authorList>
    </citation>
    <scope>NUCLEOTIDE SEQUENCE</scope>
</reference>
<evidence type="ECO:0000256" key="2">
    <source>
        <dbReference type="ARBA" id="ARBA00009454"/>
    </source>
</evidence>
<evidence type="ECO:0000256" key="8">
    <source>
        <dbReference type="ARBA" id="ARBA00023242"/>
    </source>
</evidence>
<evidence type="ECO:0000256" key="5">
    <source>
        <dbReference type="ARBA" id="ARBA00022927"/>
    </source>
</evidence>
<feature type="compositionally biased region" description="Polar residues" evidence="10">
    <location>
        <begin position="287"/>
        <end position="306"/>
    </location>
</feature>
<dbReference type="GO" id="GO:0031965">
    <property type="term" value="C:nuclear membrane"/>
    <property type="evidence" value="ECO:0007669"/>
    <property type="project" value="InterPro"/>
</dbReference>
<protein>
    <recommendedName>
        <fullName evidence="9">Nucleoporin NUP53</fullName>
    </recommendedName>
</protein>
<dbReference type="PIRSF" id="PIRSF038119">
    <property type="entry name" value="Nucleoporin_NUP53"/>
    <property type="match status" value="1"/>
</dbReference>
<name>A0A1B6KYT8_9HEMI</name>
<gene>
    <name evidence="12" type="ORF">g.20859</name>
</gene>
<feature type="region of interest" description="Disordered" evidence="10">
    <location>
        <begin position="1"/>
        <end position="131"/>
    </location>
</feature>
<dbReference type="CDD" id="cd12441">
    <property type="entry name" value="RRM_Nup53_like"/>
    <property type="match status" value="1"/>
</dbReference>
<dbReference type="GO" id="GO:0044615">
    <property type="term" value="C:nuclear pore nuclear basket"/>
    <property type="evidence" value="ECO:0007669"/>
    <property type="project" value="TreeGrafter"/>
</dbReference>
<dbReference type="GO" id="GO:0003676">
    <property type="term" value="F:nucleic acid binding"/>
    <property type="evidence" value="ECO:0007669"/>
    <property type="project" value="InterPro"/>
</dbReference>
<feature type="domain" description="RRM Nup35-type" evidence="11">
    <location>
        <begin position="130"/>
        <end position="210"/>
    </location>
</feature>
<dbReference type="PANTHER" id="PTHR21527">
    <property type="entry name" value="NUCLEOPORIN NUP35"/>
    <property type="match status" value="1"/>
</dbReference>
<evidence type="ECO:0000256" key="10">
    <source>
        <dbReference type="SAM" id="MobiDB-lite"/>
    </source>
</evidence>
<dbReference type="InterPro" id="IPR007846">
    <property type="entry name" value="RRM_NUP35_dom"/>
</dbReference>
<dbReference type="InterPro" id="IPR035979">
    <property type="entry name" value="RBD_domain_sf"/>
</dbReference>
<keyword evidence="7 9" id="KW-0906">Nuclear pore complex</keyword>
<dbReference type="PANTHER" id="PTHR21527:SF6">
    <property type="entry name" value="NUCLEOPORIN NUP35"/>
    <property type="match status" value="1"/>
</dbReference>
<keyword evidence="4 9" id="KW-0509">mRNA transport</keyword>
<evidence type="ECO:0000256" key="6">
    <source>
        <dbReference type="ARBA" id="ARBA00023010"/>
    </source>
</evidence>
<sequence length="320" mass="34262">MEPMTLGSPVGSPGTQSPTSPYLPGFLMGDPLPQPTSPSKTPRQVHFAPNLSSALPMPDTPFPPTSLNESLSRYHKNQREKSGGPPTVGLFDTLEVSTSALSTTPPSTSFQSSSQLSQTLGPATPTQSTDESEKWVTVFGFPSSAATSILGQFSQVGHILEHRFPGQGNWVSICYTSKLDARRALSYNGKILGGHTMIGVVPCRDYNLFTKPYRRGANCYNIQKCTPCKGYTQPGSALRDMTNVLSGNVTPSTPKSPQVSRLSQRRLLSSPCPSPFAPSPRGGRQLGISSPTENEVIGPQNTPTKSSSFVTKAVDLVFGW</sequence>
<keyword evidence="5 9" id="KW-0653">Protein transport</keyword>
<proteinExistence type="inferred from homology"/>
<evidence type="ECO:0000256" key="4">
    <source>
        <dbReference type="ARBA" id="ARBA00022816"/>
    </source>
</evidence>
<keyword evidence="6 9" id="KW-0811">Translocation</keyword>
<dbReference type="EMBL" id="GEBQ01023344">
    <property type="protein sequence ID" value="JAT16633.1"/>
    <property type="molecule type" value="Transcribed_RNA"/>
</dbReference>
<feature type="compositionally biased region" description="Low complexity" evidence="10">
    <location>
        <begin position="97"/>
        <end position="122"/>
    </location>
</feature>
<evidence type="ECO:0000313" key="12">
    <source>
        <dbReference type="EMBL" id="JAT16633.1"/>
    </source>
</evidence>
<dbReference type="AlphaFoldDB" id="A0A1B6KYT8"/>
<comment type="similarity">
    <text evidence="2 9">Belongs to the Nup35 family.</text>
</comment>
<keyword evidence="3 9" id="KW-0813">Transport</keyword>
<dbReference type="GO" id="GO:0044613">
    <property type="term" value="C:nuclear pore central transport channel"/>
    <property type="evidence" value="ECO:0007669"/>
    <property type="project" value="TreeGrafter"/>
</dbReference>
<dbReference type="Pfam" id="PF05172">
    <property type="entry name" value="RRM_Nup35"/>
    <property type="match status" value="1"/>
</dbReference>
<dbReference type="InterPro" id="IPR017389">
    <property type="entry name" value="Nucleoporin_NUP53"/>
</dbReference>